<protein>
    <submittedName>
        <fullName evidence="9">Uncharacterized protein conserved in bacteria</fullName>
    </submittedName>
</protein>
<feature type="transmembrane region" description="Helical" evidence="7">
    <location>
        <begin position="283"/>
        <end position="301"/>
    </location>
</feature>
<keyword evidence="3" id="KW-1003">Cell membrane</keyword>
<proteinExistence type="inferred from homology"/>
<feature type="transmembrane region" description="Helical" evidence="7">
    <location>
        <begin position="12"/>
        <end position="30"/>
    </location>
</feature>
<evidence type="ECO:0000256" key="3">
    <source>
        <dbReference type="ARBA" id="ARBA00022475"/>
    </source>
</evidence>
<dbReference type="GO" id="GO:0016413">
    <property type="term" value="F:O-acetyltransferase activity"/>
    <property type="evidence" value="ECO:0007669"/>
    <property type="project" value="TreeGrafter"/>
</dbReference>
<feature type="domain" description="Acyltransferase 3" evidence="8">
    <location>
        <begin position="8"/>
        <end position="330"/>
    </location>
</feature>
<evidence type="ECO:0000256" key="5">
    <source>
        <dbReference type="ARBA" id="ARBA00022989"/>
    </source>
</evidence>
<comment type="similarity">
    <text evidence="2">Belongs to the acyltransferase 3 family.</text>
</comment>
<feature type="transmembrane region" description="Helical" evidence="7">
    <location>
        <begin position="130"/>
        <end position="146"/>
    </location>
</feature>
<dbReference type="PANTHER" id="PTHR40074">
    <property type="entry name" value="O-ACETYLTRANSFERASE WECH"/>
    <property type="match status" value="1"/>
</dbReference>
<sequence length="345" mass="40291">MNKRKTNVALDSAKFVAAIMVVAIHTNAFKDINIKLYNFCSYCIFTFAVPFFFICSGYFLGKKIGRSKNTTEYKNLITQYALRLLYPYLIWGIWYFTITCALNIIRHSNTPLKIITYQLKLWIVSSPGGGLWYIQTVLILLLILYIDGNKKHIATYTIIGTLLTLIPSLCEQLKDKVYLFDRIQTAYFDVFLTELNFLWWGAYFLIGIILAIRGANFINLFARHRKLYFVISYCIYIFVYFMCGKNIVLQSMKLLVSVILFITILNLRLSINSEISINLRKMSTIIYFSHFTFIYIVQIVFKFIGLEYGTHLTLAWIICCAAVVFYSFLVVYMKGNTLMRLYERK</sequence>
<dbReference type="EMBL" id="CYZA01000004">
    <property type="protein sequence ID" value="CUN68412.1"/>
    <property type="molecule type" value="Genomic_DNA"/>
</dbReference>
<dbReference type="GO" id="GO:0009246">
    <property type="term" value="P:enterobacterial common antigen biosynthetic process"/>
    <property type="evidence" value="ECO:0007669"/>
    <property type="project" value="TreeGrafter"/>
</dbReference>
<comment type="subcellular location">
    <subcellularLocation>
        <location evidence="1">Cell membrane</location>
        <topology evidence="1">Multi-pass membrane protein</topology>
    </subcellularLocation>
</comment>
<evidence type="ECO:0000256" key="4">
    <source>
        <dbReference type="ARBA" id="ARBA00022692"/>
    </source>
</evidence>
<feature type="transmembrane region" description="Helical" evidence="7">
    <location>
        <begin position="254"/>
        <end position="271"/>
    </location>
</feature>
<name>A0A173YW41_9FIRM</name>
<keyword evidence="6 7" id="KW-0472">Membrane</keyword>
<dbReference type="AlphaFoldDB" id="A0A173YW41"/>
<feature type="transmembrane region" description="Helical" evidence="7">
    <location>
        <begin position="153"/>
        <end position="169"/>
    </location>
</feature>
<feature type="transmembrane region" description="Helical" evidence="7">
    <location>
        <begin position="36"/>
        <end position="60"/>
    </location>
</feature>
<dbReference type="RefSeq" id="WP_055052900.1">
    <property type="nucleotide sequence ID" value="NZ_CYZA01000004.1"/>
</dbReference>
<evidence type="ECO:0000256" key="2">
    <source>
        <dbReference type="ARBA" id="ARBA00007400"/>
    </source>
</evidence>
<dbReference type="Pfam" id="PF01757">
    <property type="entry name" value="Acyl_transf_3"/>
    <property type="match status" value="1"/>
</dbReference>
<evidence type="ECO:0000313" key="10">
    <source>
        <dbReference type="Proteomes" id="UP000095447"/>
    </source>
</evidence>
<evidence type="ECO:0000256" key="7">
    <source>
        <dbReference type="SAM" id="Phobius"/>
    </source>
</evidence>
<dbReference type="GO" id="GO:0005886">
    <property type="term" value="C:plasma membrane"/>
    <property type="evidence" value="ECO:0007669"/>
    <property type="project" value="UniProtKB-SubCell"/>
</dbReference>
<accession>A0A173YW41</accession>
<feature type="transmembrane region" description="Helical" evidence="7">
    <location>
        <begin position="197"/>
        <end position="215"/>
    </location>
</feature>
<evidence type="ECO:0000259" key="8">
    <source>
        <dbReference type="Pfam" id="PF01757"/>
    </source>
</evidence>
<keyword evidence="5 7" id="KW-1133">Transmembrane helix</keyword>
<feature type="transmembrane region" description="Helical" evidence="7">
    <location>
        <begin position="227"/>
        <end position="248"/>
    </location>
</feature>
<evidence type="ECO:0000313" key="9">
    <source>
        <dbReference type="EMBL" id="CUN68412.1"/>
    </source>
</evidence>
<feature type="transmembrane region" description="Helical" evidence="7">
    <location>
        <begin position="81"/>
        <end position="105"/>
    </location>
</feature>
<organism evidence="9 10">
    <name type="scientific">Blautia obeum</name>
    <dbReference type="NCBI Taxonomy" id="40520"/>
    <lineage>
        <taxon>Bacteria</taxon>
        <taxon>Bacillati</taxon>
        <taxon>Bacillota</taxon>
        <taxon>Clostridia</taxon>
        <taxon>Lachnospirales</taxon>
        <taxon>Lachnospiraceae</taxon>
        <taxon>Blautia</taxon>
    </lineage>
</organism>
<feature type="transmembrane region" description="Helical" evidence="7">
    <location>
        <begin position="313"/>
        <end position="332"/>
    </location>
</feature>
<dbReference type="PANTHER" id="PTHR40074:SF2">
    <property type="entry name" value="O-ACETYLTRANSFERASE WECH"/>
    <property type="match status" value="1"/>
</dbReference>
<gene>
    <name evidence="9" type="ORF">ERS852395_01029</name>
</gene>
<dbReference type="InterPro" id="IPR002656">
    <property type="entry name" value="Acyl_transf_3_dom"/>
</dbReference>
<evidence type="ECO:0000256" key="1">
    <source>
        <dbReference type="ARBA" id="ARBA00004651"/>
    </source>
</evidence>
<reference evidence="9 10" key="1">
    <citation type="submission" date="2015-09" db="EMBL/GenBank/DDBJ databases">
        <authorList>
            <consortium name="Pathogen Informatics"/>
        </authorList>
    </citation>
    <scope>NUCLEOTIDE SEQUENCE [LARGE SCALE GENOMIC DNA]</scope>
    <source>
        <strain evidence="9 10">2789STDY5608838</strain>
    </source>
</reference>
<evidence type="ECO:0000256" key="6">
    <source>
        <dbReference type="ARBA" id="ARBA00023136"/>
    </source>
</evidence>
<keyword evidence="4 7" id="KW-0812">Transmembrane</keyword>
<dbReference type="Proteomes" id="UP000095447">
    <property type="component" value="Unassembled WGS sequence"/>
</dbReference>